<keyword evidence="1" id="KW-1133">Transmembrane helix</keyword>
<proteinExistence type="predicted"/>
<dbReference type="EMBL" id="JAJAGQ010000020">
    <property type="protein sequence ID" value="KAJ8532806.1"/>
    <property type="molecule type" value="Genomic_DNA"/>
</dbReference>
<sequence>MKKGGFGDSFGDSFLQFAISNGVEITLLFCSFLGSESLRQVRIRNFRFKGEEYLISTTSLGGMFISDAVR</sequence>
<protein>
    <submittedName>
        <fullName evidence="2">Uncharacterized protein</fullName>
    </submittedName>
</protein>
<dbReference type="Proteomes" id="UP001152561">
    <property type="component" value="Unassembled WGS sequence"/>
</dbReference>
<keyword evidence="1" id="KW-0472">Membrane</keyword>
<keyword evidence="3" id="KW-1185">Reference proteome</keyword>
<name>A0A9Q1QXB7_9SOLA</name>
<evidence type="ECO:0000313" key="3">
    <source>
        <dbReference type="Proteomes" id="UP001152561"/>
    </source>
</evidence>
<comment type="caution">
    <text evidence="2">The sequence shown here is derived from an EMBL/GenBank/DDBJ whole genome shotgun (WGS) entry which is preliminary data.</text>
</comment>
<evidence type="ECO:0000256" key="1">
    <source>
        <dbReference type="SAM" id="Phobius"/>
    </source>
</evidence>
<reference evidence="3" key="1">
    <citation type="journal article" date="2023" name="Proc. Natl. Acad. Sci. U.S.A.">
        <title>Genomic and structural basis for evolution of tropane alkaloid biosynthesis.</title>
        <authorList>
            <person name="Wanga Y.-J."/>
            <person name="Taina T."/>
            <person name="Yua J.-Y."/>
            <person name="Lia J."/>
            <person name="Xua B."/>
            <person name="Chenc J."/>
            <person name="D'Auriad J.C."/>
            <person name="Huanga J.-P."/>
            <person name="Huanga S.-X."/>
        </authorList>
    </citation>
    <scope>NUCLEOTIDE SEQUENCE [LARGE SCALE GENOMIC DNA]</scope>
    <source>
        <strain evidence="3">cv. KIB-2019</strain>
    </source>
</reference>
<evidence type="ECO:0000313" key="2">
    <source>
        <dbReference type="EMBL" id="KAJ8532806.1"/>
    </source>
</evidence>
<feature type="transmembrane region" description="Helical" evidence="1">
    <location>
        <begin position="14"/>
        <end position="34"/>
    </location>
</feature>
<accession>A0A9Q1QXB7</accession>
<organism evidence="2 3">
    <name type="scientific">Anisodus acutangulus</name>
    <dbReference type="NCBI Taxonomy" id="402998"/>
    <lineage>
        <taxon>Eukaryota</taxon>
        <taxon>Viridiplantae</taxon>
        <taxon>Streptophyta</taxon>
        <taxon>Embryophyta</taxon>
        <taxon>Tracheophyta</taxon>
        <taxon>Spermatophyta</taxon>
        <taxon>Magnoliopsida</taxon>
        <taxon>eudicotyledons</taxon>
        <taxon>Gunneridae</taxon>
        <taxon>Pentapetalae</taxon>
        <taxon>asterids</taxon>
        <taxon>lamiids</taxon>
        <taxon>Solanales</taxon>
        <taxon>Solanaceae</taxon>
        <taxon>Solanoideae</taxon>
        <taxon>Hyoscyameae</taxon>
        <taxon>Anisodus</taxon>
    </lineage>
</organism>
<keyword evidence="1" id="KW-0812">Transmembrane</keyword>
<dbReference type="AlphaFoldDB" id="A0A9Q1QXB7"/>
<gene>
    <name evidence="2" type="ORF">K7X08_015695</name>
</gene>